<accession>A0ACB0ZUU9</accession>
<protein>
    <submittedName>
        <fullName evidence="1">Uncharacterized protein</fullName>
    </submittedName>
</protein>
<dbReference type="EMBL" id="CAVMJV010000048">
    <property type="protein sequence ID" value="CAK5082734.1"/>
    <property type="molecule type" value="Genomic_DNA"/>
</dbReference>
<dbReference type="Proteomes" id="UP001497535">
    <property type="component" value="Unassembled WGS sequence"/>
</dbReference>
<name>A0ACB0ZUU9_MELEN</name>
<evidence type="ECO:0000313" key="2">
    <source>
        <dbReference type="Proteomes" id="UP001497535"/>
    </source>
</evidence>
<gene>
    <name evidence="1" type="ORF">MENTE1834_LOCUS30034</name>
</gene>
<evidence type="ECO:0000313" key="1">
    <source>
        <dbReference type="EMBL" id="CAK5082734.1"/>
    </source>
</evidence>
<keyword evidence="2" id="KW-1185">Reference proteome</keyword>
<sequence length="475" mass="54893">MRKLHIEIRLENSTSKNDENDENLINKIKQIMPQFIFNPHTFLPSDEQNNKIGKNILRIFIECLDKSRGSRIDLTTELLDAANYYFYTANNYGEMAEEVAEKENNEGDSQVGTFQWELPTIEFEGFWENLIYEIDDCPKSKLTNFISTSLKFARFGVDPKILSRNHLILLNVFNYNFNFLYILKNIFYILCPPGTGKTSLCKAVAQRMALQTQRIFNQTLFVEVNSHSLFSKWFSESGKLIQKLFSKIEELAERTDRLIFVLIDEVESLTIGRETAFSGNDPTDSIRAVNAMLTQLDRLKRFSNVFILCTSNIERALDAAFVDRIGLSLYFKSPTLEIINSILTNCVDEMKRVKGLFANDGGHPEWWTENLENEIFKKISSNCQKAKLSGRALRKLPTIAYSIAAQNLDENDYGSEGSSNITFPEFIYCLYIESERLINKEIEEEEKNFKEENKTSPFNFDKLRDCLQLTQQNGF</sequence>
<organism evidence="1 2">
    <name type="scientific">Meloidogyne enterolobii</name>
    <name type="common">Root-knot nematode worm</name>
    <name type="synonym">Meloidogyne mayaguensis</name>
    <dbReference type="NCBI Taxonomy" id="390850"/>
    <lineage>
        <taxon>Eukaryota</taxon>
        <taxon>Metazoa</taxon>
        <taxon>Ecdysozoa</taxon>
        <taxon>Nematoda</taxon>
        <taxon>Chromadorea</taxon>
        <taxon>Rhabditida</taxon>
        <taxon>Tylenchina</taxon>
        <taxon>Tylenchomorpha</taxon>
        <taxon>Tylenchoidea</taxon>
        <taxon>Meloidogynidae</taxon>
        <taxon>Meloidogyninae</taxon>
        <taxon>Meloidogyne</taxon>
    </lineage>
</organism>
<proteinExistence type="predicted"/>
<reference evidence="1" key="1">
    <citation type="submission" date="2023-11" db="EMBL/GenBank/DDBJ databases">
        <authorList>
            <person name="Poullet M."/>
        </authorList>
    </citation>
    <scope>NUCLEOTIDE SEQUENCE</scope>
    <source>
        <strain evidence="1">E1834</strain>
    </source>
</reference>
<comment type="caution">
    <text evidence="1">The sequence shown here is derived from an EMBL/GenBank/DDBJ whole genome shotgun (WGS) entry which is preliminary data.</text>
</comment>